<organism evidence="2 3">
    <name type="scientific">Austropuccinia psidii MF-1</name>
    <dbReference type="NCBI Taxonomy" id="1389203"/>
    <lineage>
        <taxon>Eukaryota</taxon>
        <taxon>Fungi</taxon>
        <taxon>Dikarya</taxon>
        <taxon>Basidiomycota</taxon>
        <taxon>Pucciniomycotina</taxon>
        <taxon>Pucciniomycetes</taxon>
        <taxon>Pucciniales</taxon>
        <taxon>Sphaerophragmiaceae</taxon>
        <taxon>Austropuccinia</taxon>
    </lineage>
</organism>
<dbReference type="Proteomes" id="UP000765509">
    <property type="component" value="Unassembled WGS sequence"/>
</dbReference>
<gene>
    <name evidence="2" type="ORF">O181_043486</name>
</gene>
<feature type="region of interest" description="Disordered" evidence="1">
    <location>
        <begin position="1"/>
        <end position="53"/>
    </location>
</feature>
<dbReference type="AlphaFoldDB" id="A0A9Q3HG12"/>
<proteinExistence type="predicted"/>
<sequence length="110" mass="12569">MRGRRRRVEIKKGSLLSLDPIPQESSAKRPHLKKNKKGKKFQVSKDKPHASLLNKDNKSISCEKERTIKAVFCTYCGGNPQLKNASRDLRTSLGHQEASLKVREKPEWES</sequence>
<reference evidence="2" key="1">
    <citation type="submission" date="2021-03" db="EMBL/GenBank/DDBJ databases">
        <title>Draft genome sequence of rust myrtle Austropuccinia psidii MF-1, a brazilian biotype.</title>
        <authorList>
            <person name="Quecine M.C."/>
            <person name="Pachon D.M.R."/>
            <person name="Bonatelli M.L."/>
            <person name="Correr F.H."/>
            <person name="Franceschini L.M."/>
            <person name="Leite T.F."/>
            <person name="Margarido G.R.A."/>
            <person name="Almeida C.A."/>
            <person name="Ferrarezi J.A."/>
            <person name="Labate C.A."/>
        </authorList>
    </citation>
    <scope>NUCLEOTIDE SEQUENCE</scope>
    <source>
        <strain evidence="2">MF-1</strain>
    </source>
</reference>
<dbReference type="EMBL" id="AVOT02017562">
    <property type="protein sequence ID" value="MBW0503771.1"/>
    <property type="molecule type" value="Genomic_DNA"/>
</dbReference>
<protein>
    <submittedName>
        <fullName evidence="2">Uncharacterized protein</fullName>
    </submittedName>
</protein>
<feature type="compositionally biased region" description="Basic residues" evidence="1">
    <location>
        <begin position="28"/>
        <end position="42"/>
    </location>
</feature>
<dbReference type="OrthoDB" id="5582182at2759"/>
<name>A0A9Q3HG12_9BASI</name>
<feature type="compositionally biased region" description="Basic and acidic residues" evidence="1">
    <location>
        <begin position="98"/>
        <end position="110"/>
    </location>
</feature>
<evidence type="ECO:0000313" key="3">
    <source>
        <dbReference type="Proteomes" id="UP000765509"/>
    </source>
</evidence>
<feature type="region of interest" description="Disordered" evidence="1">
    <location>
        <begin position="84"/>
        <end position="110"/>
    </location>
</feature>
<keyword evidence="3" id="KW-1185">Reference proteome</keyword>
<evidence type="ECO:0000313" key="2">
    <source>
        <dbReference type="EMBL" id="MBW0503771.1"/>
    </source>
</evidence>
<evidence type="ECO:0000256" key="1">
    <source>
        <dbReference type="SAM" id="MobiDB-lite"/>
    </source>
</evidence>
<feature type="compositionally biased region" description="Basic and acidic residues" evidence="1">
    <location>
        <begin position="43"/>
        <end position="53"/>
    </location>
</feature>
<accession>A0A9Q3HG12</accession>
<comment type="caution">
    <text evidence="2">The sequence shown here is derived from an EMBL/GenBank/DDBJ whole genome shotgun (WGS) entry which is preliminary data.</text>
</comment>